<evidence type="ECO:0000256" key="3">
    <source>
        <dbReference type="SAM" id="SignalP"/>
    </source>
</evidence>
<dbReference type="PhylomeDB" id="A0A1B2AK36"/>
<dbReference type="ExpressionAtlas" id="A0A1B2AK36">
    <property type="expression patterns" value="baseline and differential"/>
</dbReference>
<dbReference type="GeneID" id="37311"/>
<dbReference type="SUPFAM" id="SSF47565">
    <property type="entry name" value="Insect pheromone/odorant-binding proteins"/>
    <property type="match status" value="1"/>
</dbReference>
<dbReference type="EMBL" id="KX531705">
    <property type="protein sequence ID" value="ANY27515.1"/>
    <property type="molecule type" value="mRNA"/>
</dbReference>
<dbReference type="PANTHER" id="PTHR11857:SF48">
    <property type="entry name" value="GENERAL ODORANT-BINDING PROTEIN 57C-RELATED"/>
    <property type="match status" value="1"/>
</dbReference>
<dbReference type="OrthoDB" id="7947612at2759"/>
<dbReference type="KEGG" id="dme:Dmel_CG13421"/>
<dbReference type="SMR" id="A0A1B2AK36"/>
<organism evidence="4">
    <name type="scientific">Drosophila melanogaster</name>
    <name type="common">Fruit fly</name>
    <dbReference type="NCBI Taxonomy" id="7227"/>
    <lineage>
        <taxon>Eukaryota</taxon>
        <taxon>Metazoa</taxon>
        <taxon>Ecdysozoa</taxon>
        <taxon>Arthropoda</taxon>
        <taxon>Hexapoda</taxon>
        <taxon>Insecta</taxon>
        <taxon>Pterygota</taxon>
        <taxon>Neoptera</taxon>
        <taxon>Endopterygota</taxon>
        <taxon>Diptera</taxon>
        <taxon>Brachycera</taxon>
        <taxon>Muscomorpha</taxon>
        <taxon>Ephydroidea</taxon>
        <taxon>Drosophilidae</taxon>
        <taxon>Drosophila</taxon>
        <taxon>Sophophora</taxon>
    </lineage>
</organism>
<dbReference type="CDD" id="cd23992">
    <property type="entry name" value="PBP_GOBP"/>
    <property type="match status" value="1"/>
</dbReference>
<dbReference type="PANTHER" id="PTHR11857">
    <property type="entry name" value="ODORANT BINDING PROTEIN-RELATED"/>
    <property type="match status" value="1"/>
</dbReference>
<dbReference type="SMART" id="SM00708">
    <property type="entry name" value="PhBP"/>
    <property type="match status" value="1"/>
</dbReference>
<sequence length="149" mass="17223">MLKLWLICILTVSVVSIQSLSLLEETNYVSDCLASNNISQAEFQELIDRNSSEEDDLENTDRRYKCFIHCLAEKGNLLDTNGYLDVDKIDQIEPVSDELREILYDCKKIYDEEEDHCEYAFKMVTCLTESFEQSDEVTEAGKNTNKLNE</sequence>
<proteinExistence type="evidence at transcript level"/>
<keyword evidence="1 3" id="KW-0732">Signal</keyword>
<dbReference type="InterPro" id="IPR006170">
    <property type="entry name" value="PBP/GOBP"/>
</dbReference>
<feature type="chain" id="PRO_5008534260" evidence="3">
    <location>
        <begin position="17"/>
        <end position="149"/>
    </location>
</feature>
<dbReference type="Gene3D" id="1.10.238.20">
    <property type="entry name" value="Pheromone/general odorant binding protein domain"/>
    <property type="match status" value="1"/>
</dbReference>
<name>A0A1B2AK36_DROME</name>
<dbReference type="DNASU" id="37311"/>
<dbReference type="CTD" id="37311"/>
<dbReference type="AlphaFoldDB" id="A0A1B2AK36"/>
<dbReference type="OMA" id="KYKCFAH"/>
<accession>A0A1B2AK36</accession>
<dbReference type="Pfam" id="PF01395">
    <property type="entry name" value="PBP_GOBP"/>
    <property type="match status" value="1"/>
</dbReference>
<protein>
    <submittedName>
        <fullName evidence="4">GEO08428p1</fullName>
    </submittedName>
</protein>
<evidence type="ECO:0000313" key="4">
    <source>
        <dbReference type="EMBL" id="ANY27515.1"/>
    </source>
</evidence>
<dbReference type="BioGRID-ORCS" id="37311">
    <property type="hits" value="0 hits in 1 CRISPR screen"/>
</dbReference>
<keyword evidence="2" id="KW-1015">Disulfide bond</keyword>
<evidence type="ECO:0000256" key="2">
    <source>
        <dbReference type="ARBA" id="ARBA00023157"/>
    </source>
</evidence>
<feature type="signal peptide" evidence="3">
    <location>
        <begin position="1"/>
        <end position="16"/>
    </location>
</feature>
<dbReference type="GO" id="GO:0005549">
    <property type="term" value="F:odorant binding"/>
    <property type="evidence" value="ECO:0007669"/>
    <property type="project" value="InterPro"/>
</dbReference>
<dbReference type="RefSeq" id="NP_611481.1">
    <property type="nucleotide sequence ID" value="NM_137637.3"/>
</dbReference>
<evidence type="ECO:0000256" key="1">
    <source>
        <dbReference type="ARBA" id="ARBA00022729"/>
    </source>
</evidence>
<dbReference type="Bgee" id="FBgn0034509">
    <property type="expression patterns" value="Expressed in tormogen cell in proboscis and 90 other cell types or tissues"/>
</dbReference>
<dbReference type="VEuPathDB" id="VectorBase:FBgn0034509"/>
<feature type="non-terminal residue" evidence="4">
    <location>
        <position position="149"/>
    </location>
</feature>
<reference evidence="4" key="1">
    <citation type="submission" date="2016-07" db="EMBL/GenBank/DDBJ databases">
        <authorList>
            <person name="Wan K."/>
            <person name="Booth B."/>
            <person name="Spirohn K."/>
            <person name="Hao T."/>
            <person name="Hu Y."/>
            <person name="Calderwood M."/>
            <person name="Hill D."/>
            <person name="Mohr S."/>
            <person name="Vidal M."/>
            <person name="Celniker S."/>
            <person name="Perrimon N."/>
        </authorList>
    </citation>
    <scope>NUCLEOTIDE SEQUENCE</scope>
</reference>
<dbReference type="InterPro" id="IPR036728">
    <property type="entry name" value="PBP_GOBP_sf"/>
</dbReference>